<dbReference type="InterPro" id="IPR027417">
    <property type="entry name" value="P-loop_NTPase"/>
</dbReference>
<evidence type="ECO:0000259" key="6">
    <source>
        <dbReference type="PROSITE" id="PS51198"/>
    </source>
</evidence>
<dbReference type="AlphaFoldDB" id="A0A9Q9MU08"/>
<evidence type="ECO:0000313" key="7">
    <source>
        <dbReference type="EMBL" id="UXC64487.1"/>
    </source>
</evidence>
<dbReference type="Pfam" id="PF00580">
    <property type="entry name" value="UvrD-helicase"/>
    <property type="match status" value="1"/>
</dbReference>
<proteinExistence type="predicted"/>
<gene>
    <name evidence="7" type="ORF">N4562_06325</name>
</gene>
<dbReference type="GO" id="GO:0005829">
    <property type="term" value="C:cytosol"/>
    <property type="evidence" value="ECO:0007669"/>
    <property type="project" value="TreeGrafter"/>
</dbReference>
<dbReference type="GO" id="GO:0016787">
    <property type="term" value="F:hydrolase activity"/>
    <property type="evidence" value="ECO:0007669"/>
    <property type="project" value="UniProtKB-UniRule"/>
</dbReference>
<dbReference type="InterPro" id="IPR000212">
    <property type="entry name" value="DNA_helicase_UvrD/REP"/>
</dbReference>
<dbReference type="SUPFAM" id="SSF52540">
    <property type="entry name" value="P-loop containing nucleoside triphosphate hydrolases"/>
    <property type="match status" value="1"/>
</dbReference>
<feature type="binding site" evidence="5">
    <location>
        <begin position="32"/>
        <end position="39"/>
    </location>
    <ligand>
        <name>ATP</name>
        <dbReference type="ChEBI" id="CHEBI:30616"/>
    </ligand>
</feature>
<dbReference type="Gene3D" id="3.40.50.300">
    <property type="entry name" value="P-loop containing nucleotide triphosphate hydrolases"/>
    <property type="match status" value="3"/>
</dbReference>
<reference evidence="7" key="1">
    <citation type="submission" date="2022-09" db="EMBL/GenBank/DDBJ databases">
        <title>Complete genome of Ligilactobacillus agilis AM_LB6, isolated from chicken feces.</title>
        <authorList>
            <person name="den Bakker H.C."/>
            <person name="Mann A."/>
        </authorList>
    </citation>
    <scope>NUCLEOTIDE SEQUENCE</scope>
    <source>
        <strain evidence="7">AM_LB6</strain>
    </source>
</reference>
<dbReference type="GO" id="GO:0003677">
    <property type="term" value="F:DNA binding"/>
    <property type="evidence" value="ECO:0007669"/>
    <property type="project" value="InterPro"/>
</dbReference>
<dbReference type="PANTHER" id="PTHR11070:SF3">
    <property type="entry name" value="DNA 3'-5' HELICASE"/>
    <property type="match status" value="1"/>
</dbReference>
<sequence>MVGNSEKFNQEQEVQQEIYNCIDNYKSFCFDAGAGAGKTYALQETITYILENYFGKIKRKTQKILCITYTNEAKNEIINRIGRNSEVIVTTIHDFLWDFIANQQLLLNLVHKEKLEKEVISLNNEISELTKKFEISNKKEEFDSKIKEEPFLKAFYEYYTLKASDFRKRLKPFVGDDETLLSNVGNFKKYVNSTIKLTKYNEALNKIENHKNAIKISYLQNRNRDRLEDFKISHDTLLEYAEEIIIKSNLLKKLLSDTYPYILIDEYQDTSPKVVATLMSVLEYKKCRNENDFLIGFFGDKAQKIYDQGVGEISDKSLVNIQKEYNRRSTEEIIDVVNKIRNDNLKQKSIYDNFSGGSCKFYYVQSGFNFKSFIQNLEVEGDSACLTMKNEEIAEYREFEKLYSSLRKYKRFQGQRFQDLNTEFLGNINNLKKMGWFLRELLALVDFIKKANNSDTVVGDLLSFLDKKPRVTYKDVKIFLNQIAKINRECTLKELIMSVQSIKGILSGEEFIKAIFSTDGNTMNYIINSAYRYLNLNDTEESTQNISVEEFFELSFKQFENWYDYVYREDNNDEMAYYTLHGAKGLQFKNVVVIISDKFAKRKNYFSHYFKYYWKNINNMDENDAKYYKEARNLLYVACSRAITNLHVIYITNGIDGDIKNTIEHIFGEIEEITN</sequence>
<organism evidence="7 8">
    <name type="scientific">Ligilactobacillus agilis</name>
    <dbReference type="NCBI Taxonomy" id="1601"/>
    <lineage>
        <taxon>Bacteria</taxon>
        <taxon>Bacillati</taxon>
        <taxon>Bacillota</taxon>
        <taxon>Bacilli</taxon>
        <taxon>Lactobacillales</taxon>
        <taxon>Lactobacillaceae</taxon>
        <taxon>Ligilactobacillus</taxon>
    </lineage>
</organism>
<dbReference type="GO" id="GO:0005524">
    <property type="term" value="F:ATP binding"/>
    <property type="evidence" value="ECO:0007669"/>
    <property type="project" value="UniProtKB-UniRule"/>
</dbReference>
<evidence type="ECO:0000313" key="8">
    <source>
        <dbReference type="Proteomes" id="UP001058429"/>
    </source>
</evidence>
<dbReference type="InterPro" id="IPR014016">
    <property type="entry name" value="UvrD-like_ATP-bd"/>
</dbReference>
<keyword evidence="2 5" id="KW-0378">Hydrolase</keyword>
<evidence type="ECO:0000256" key="3">
    <source>
        <dbReference type="ARBA" id="ARBA00022806"/>
    </source>
</evidence>
<dbReference type="EMBL" id="CP104396">
    <property type="protein sequence ID" value="UXC64487.1"/>
    <property type="molecule type" value="Genomic_DNA"/>
</dbReference>
<dbReference type="GO" id="GO:0000725">
    <property type="term" value="P:recombinational repair"/>
    <property type="evidence" value="ECO:0007669"/>
    <property type="project" value="TreeGrafter"/>
</dbReference>
<keyword evidence="4 5" id="KW-0067">ATP-binding</keyword>
<accession>A0A9Q9MU08</accession>
<evidence type="ECO:0000256" key="4">
    <source>
        <dbReference type="ARBA" id="ARBA00022840"/>
    </source>
</evidence>
<evidence type="ECO:0000256" key="1">
    <source>
        <dbReference type="ARBA" id="ARBA00022741"/>
    </source>
</evidence>
<protein>
    <submittedName>
        <fullName evidence="7">UvrD-helicase domain-containing protein</fullName>
    </submittedName>
</protein>
<keyword evidence="1 5" id="KW-0547">Nucleotide-binding</keyword>
<dbReference type="RefSeq" id="WP_260974342.1">
    <property type="nucleotide sequence ID" value="NZ_CP104396.1"/>
</dbReference>
<dbReference type="Proteomes" id="UP001058429">
    <property type="component" value="Chromosome"/>
</dbReference>
<dbReference type="GO" id="GO:0043138">
    <property type="term" value="F:3'-5' DNA helicase activity"/>
    <property type="evidence" value="ECO:0007669"/>
    <property type="project" value="UniProtKB-EC"/>
</dbReference>
<evidence type="ECO:0000256" key="5">
    <source>
        <dbReference type="PROSITE-ProRule" id="PRU00560"/>
    </source>
</evidence>
<keyword evidence="3 5" id="KW-0347">Helicase</keyword>
<name>A0A9Q9MU08_9LACO</name>
<dbReference type="PROSITE" id="PS51198">
    <property type="entry name" value="UVRD_HELICASE_ATP_BIND"/>
    <property type="match status" value="1"/>
</dbReference>
<feature type="domain" description="UvrD-like helicase ATP-binding" evidence="6">
    <location>
        <begin position="11"/>
        <end position="343"/>
    </location>
</feature>
<evidence type="ECO:0000256" key="2">
    <source>
        <dbReference type="ARBA" id="ARBA00022801"/>
    </source>
</evidence>
<dbReference type="PANTHER" id="PTHR11070">
    <property type="entry name" value="UVRD / RECB / PCRA DNA HELICASE FAMILY MEMBER"/>
    <property type="match status" value="1"/>
</dbReference>